<reference evidence="1" key="1">
    <citation type="submission" date="2015-11" db="EMBL/GenBank/DDBJ databases">
        <title>De novo transcriptome assembly of four potential Pierce s Disease insect vectors from Arizona vineyards.</title>
        <authorList>
            <person name="Tassone E.E."/>
        </authorList>
    </citation>
    <scope>NUCLEOTIDE SEQUENCE</scope>
</reference>
<dbReference type="PANTHER" id="PTHR45913:SF19">
    <property type="entry name" value="LOW QUALITY PROTEIN: ZINC FINGER BED DOMAIN-CONTAINING PROTEIN 5-LIKE"/>
    <property type="match status" value="1"/>
</dbReference>
<dbReference type="InterPro" id="IPR012337">
    <property type="entry name" value="RNaseH-like_sf"/>
</dbReference>
<dbReference type="AlphaFoldDB" id="A0A1B6J5H4"/>
<organism evidence="1">
    <name type="scientific">Homalodisca liturata</name>
    <dbReference type="NCBI Taxonomy" id="320908"/>
    <lineage>
        <taxon>Eukaryota</taxon>
        <taxon>Metazoa</taxon>
        <taxon>Ecdysozoa</taxon>
        <taxon>Arthropoda</taxon>
        <taxon>Hexapoda</taxon>
        <taxon>Insecta</taxon>
        <taxon>Pterygota</taxon>
        <taxon>Neoptera</taxon>
        <taxon>Paraneoptera</taxon>
        <taxon>Hemiptera</taxon>
        <taxon>Auchenorrhyncha</taxon>
        <taxon>Membracoidea</taxon>
        <taxon>Cicadellidae</taxon>
        <taxon>Cicadellinae</taxon>
        <taxon>Proconiini</taxon>
        <taxon>Homalodisca</taxon>
    </lineage>
</organism>
<dbReference type="PANTHER" id="PTHR45913">
    <property type="entry name" value="EPM2A-INTERACTING PROTEIN 1"/>
    <property type="match status" value="1"/>
</dbReference>
<dbReference type="SUPFAM" id="SSF53098">
    <property type="entry name" value="Ribonuclease H-like"/>
    <property type="match status" value="1"/>
</dbReference>
<sequence>YQVAELIATSGKAHTIAEELIIPAAVKMCRIVLGDQAAKMISSIPQRRITDMSENIQYNLFMKISNSDMFALQIDESTDISKKATMLVFVRFIFEHQCYEDFLFSCELMHTKGEDIFNAIDKFFSQHNIKWDKCVSITSDGAGAMSGYKTGLLGILQKVAPHVQWTHCCIHREALAAKNIPVTLKTTCDEVDKIINFIKSRPLQSRLFEALCRDMQSEHIQLLLHTEIRWLSRGKVLERFFELRDEVRVFLLETQFSNQLNDFNWLCKVAYLSDIFGHLNELNLSLQGFYVDIFRVEDKIAAIKQKFELWSRRVEKKKSFTNFQLLQMFLESNQEQLSENVREEISAHIKTLATSLKEYFPEPDSKNSWIRDPFTTMDIEELNLIEKEQDQLIDLSSNGTRKSTYKDETLMEFWLIVQRDHKELAFKALKHLIQFCTTYKCEQAFSTLCYMKNKYRNRLNVHDDFRLKVSNLRPNMKEILDKKDRFHLSH</sequence>
<gene>
    <name evidence="1" type="ORF">g.5360</name>
</gene>
<feature type="non-terminal residue" evidence="1">
    <location>
        <position position="1"/>
    </location>
</feature>
<accession>A0A1B6J5H4</accession>
<dbReference type="EMBL" id="GECU01013287">
    <property type="protein sequence ID" value="JAS94419.1"/>
    <property type="molecule type" value="Transcribed_RNA"/>
</dbReference>
<proteinExistence type="predicted"/>
<evidence type="ECO:0000313" key="1">
    <source>
        <dbReference type="EMBL" id="JAS94419.1"/>
    </source>
</evidence>
<protein>
    <submittedName>
        <fullName evidence="1">Uncharacterized protein</fullName>
    </submittedName>
</protein>
<name>A0A1B6J5H4_9HEMI</name>